<feature type="compositionally biased region" description="Acidic residues" evidence="6">
    <location>
        <begin position="180"/>
        <end position="194"/>
    </location>
</feature>
<reference evidence="9 10" key="1">
    <citation type="submission" date="2019-07" db="EMBL/GenBank/DDBJ databases">
        <title>Whole genome shotgun sequence of Adhaeribacter aerolatus NBRC 106133.</title>
        <authorList>
            <person name="Hosoyama A."/>
            <person name="Uohara A."/>
            <person name="Ohji S."/>
            <person name="Ichikawa N."/>
        </authorList>
    </citation>
    <scope>NUCLEOTIDE SEQUENCE [LARGE SCALE GENOMIC DNA]</scope>
    <source>
        <strain evidence="9 10">NBRC 106133</strain>
    </source>
</reference>
<dbReference type="InterPro" id="IPR036976">
    <property type="entry name" value="RimM_N_sf"/>
</dbReference>
<evidence type="ECO:0000313" key="10">
    <source>
        <dbReference type="Proteomes" id="UP000321532"/>
    </source>
</evidence>
<dbReference type="AlphaFoldDB" id="A0A512B384"/>
<comment type="function">
    <text evidence="5">An accessory protein needed during the final step in the assembly of 30S ribosomal subunit, possibly for assembly of the head region. Essential for efficient processing of 16S rRNA. May be needed both before and after RbfA during the maturation of 16S rRNA. It has affinity for free ribosomal 30S subunits but not for 70S ribosomes.</text>
</comment>
<dbReference type="SUPFAM" id="SSF50447">
    <property type="entry name" value="Translation proteins"/>
    <property type="match status" value="1"/>
</dbReference>
<dbReference type="InterPro" id="IPR002676">
    <property type="entry name" value="RimM_N"/>
</dbReference>
<dbReference type="OrthoDB" id="9810331at2"/>
<gene>
    <name evidence="5 9" type="primary">rimM</name>
    <name evidence="9" type="ORF">AAE02nite_40890</name>
</gene>
<dbReference type="PANTHER" id="PTHR33692:SF1">
    <property type="entry name" value="RIBOSOME MATURATION FACTOR RIMM"/>
    <property type="match status" value="1"/>
</dbReference>
<dbReference type="GO" id="GO:0005737">
    <property type="term" value="C:cytoplasm"/>
    <property type="evidence" value="ECO:0007669"/>
    <property type="project" value="UniProtKB-SubCell"/>
</dbReference>
<comment type="caution">
    <text evidence="9">The sequence shown here is derived from an EMBL/GenBank/DDBJ whole genome shotgun (WGS) entry which is preliminary data.</text>
</comment>
<dbReference type="Pfam" id="PF01782">
    <property type="entry name" value="RimM"/>
    <property type="match status" value="1"/>
</dbReference>
<dbReference type="GO" id="GO:0006364">
    <property type="term" value="P:rRNA processing"/>
    <property type="evidence" value="ECO:0007669"/>
    <property type="project" value="UniProtKB-UniRule"/>
</dbReference>
<evidence type="ECO:0000259" key="8">
    <source>
        <dbReference type="Pfam" id="PF24986"/>
    </source>
</evidence>
<comment type="subunit">
    <text evidence="5">Binds ribosomal protein uS19.</text>
</comment>
<dbReference type="RefSeq" id="WP_146902427.1">
    <property type="nucleotide sequence ID" value="NZ_BJYS01000036.1"/>
</dbReference>
<feature type="region of interest" description="Disordered" evidence="6">
    <location>
        <begin position="173"/>
        <end position="194"/>
    </location>
</feature>
<evidence type="ECO:0000313" key="9">
    <source>
        <dbReference type="EMBL" id="GEO06425.1"/>
    </source>
</evidence>
<keyword evidence="3 5" id="KW-0698">rRNA processing</keyword>
<keyword evidence="4 5" id="KW-0143">Chaperone</keyword>
<dbReference type="InterPro" id="IPR056792">
    <property type="entry name" value="PRC_RimM"/>
</dbReference>
<name>A0A512B384_9BACT</name>
<dbReference type="SUPFAM" id="SSF50346">
    <property type="entry name" value="PRC-barrel domain"/>
    <property type="match status" value="1"/>
</dbReference>
<feature type="domain" description="Ribosome maturation factor RimM PRC barrel" evidence="8">
    <location>
        <begin position="103"/>
        <end position="169"/>
    </location>
</feature>
<dbReference type="GO" id="GO:0005840">
    <property type="term" value="C:ribosome"/>
    <property type="evidence" value="ECO:0007669"/>
    <property type="project" value="InterPro"/>
</dbReference>
<protein>
    <recommendedName>
        <fullName evidence="5">Ribosome maturation factor RimM</fullName>
    </recommendedName>
</protein>
<proteinExistence type="inferred from homology"/>
<comment type="subcellular location">
    <subcellularLocation>
        <location evidence="5">Cytoplasm</location>
    </subcellularLocation>
</comment>
<dbReference type="GO" id="GO:0042274">
    <property type="term" value="P:ribosomal small subunit biogenesis"/>
    <property type="evidence" value="ECO:0007669"/>
    <property type="project" value="UniProtKB-UniRule"/>
</dbReference>
<dbReference type="PANTHER" id="PTHR33692">
    <property type="entry name" value="RIBOSOME MATURATION FACTOR RIMM"/>
    <property type="match status" value="1"/>
</dbReference>
<dbReference type="GO" id="GO:0043022">
    <property type="term" value="F:ribosome binding"/>
    <property type="evidence" value="ECO:0007669"/>
    <property type="project" value="InterPro"/>
</dbReference>
<dbReference type="EMBL" id="BJYS01000036">
    <property type="protein sequence ID" value="GEO06425.1"/>
    <property type="molecule type" value="Genomic_DNA"/>
</dbReference>
<sequence length="194" mass="22253">MNIDACYQLGYIVRTHGVKGQVVAFFDVDYPQDYEELESVFLQLSGKLVPFFIHTLEIQPNGRIIIKFEDVDSIVEAEKLKSVPLYLPLDQLPELDEDQFYFHEVIGYTVVDEQLGELGTIREIYEMPYQDLMAMDYQGVEVLIPVQDELILRADKVGRKLFVNLPEGLVDIYTNPTGPDADEDRDDDNEKDAV</sequence>
<dbReference type="Gene3D" id="2.30.30.240">
    <property type="entry name" value="PRC-barrel domain"/>
    <property type="match status" value="1"/>
</dbReference>
<evidence type="ECO:0000256" key="5">
    <source>
        <dbReference type="HAMAP-Rule" id="MF_00014"/>
    </source>
</evidence>
<dbReference type="HAMAP" id="MF_00014">
    <property type="entry name" value="Ribosome_mat_RimM"/>
    <property type="match status" value="1"/>
</dbReference>
<evidence type="ECO:0000256" key="3">
    <source>
        <dbReference type="ARBA" id="ARBA00022552"/>
    </source>
</evidence>
<comment type="similarity">
    <text evidence="5">Belongs to the RimM family.</text>
</comment>
<dbReference type="Proteomes" id="UP000321532">
    <property type="component" value="Unassembled WGS sequence"/>
</dbReference>
<accession>A0A512B384</accession>
<keyword evidence="10" id="KW-1185">Reference proteome</keyword>
<evidence type="ECO:0000256" key="4">
    <source>
        <dbReference type="ARBA" id="ARBA00023186"/>
    </source>
</evidence>
<dbReference type="NCBIfam" id="TIGR02273">
    <property type="entry name" value="16S_RimM"/>
    <property type="match status" value="1"/>
</dbReference>
<evidence type="ECO:0000256" key="1">
    <source>
        <dbReference type="ARBA" id="ARBA00022490"/>
    </source>
</evidence>
<keyword evidence="1 5" id="KW-0963">Cytoplasm</keyword>
<comment type="domain">
    <text evidence="5">The PRC barrel domain binds ribosomal protein uS19.</text>
</comment>
<keyword evidence="2 5" id="KW-0690">Ribosome biogenesis</keyword>
<dbReference type="InterPro" id="IPR009000">
    <property type="entry name" value="Transl_B-barrel_sf"/>
</dbReference>
<organism evidence="9 10">
    <name type="scientific">Adhaeribacter aerolatus</name>
    <dbReference type="NCBI Taxonomy" id="670289"/>
    <lineage>
        <taxon>Bacteria</taxon>
        <taxon>Pseudomonadati</taxon>
        <taxon>Bacteroidota</taxon>
        <taxon>Cytophagia</taxon>
        <taxon>Cytophagales</taxon>
        <taxon>Hymenobacteraceae</taxon>
        <taxon>Adhaeribacter</taxon>
    </lineage>
</organism>
<dbReference type="Pfam" id="PF24986">
    <property type="entry name" value="PRC_RimM"/>
    <property type="match status" value="1"/>
</dbReference>
<dbReference type="InterPro" id="IPR011033">
    <property type="entry name" value="PRC_barrel-like_sf"/>
</dbReference>
<dbReference type="Gene3D" id="2.40.30.60">
    <property type="entry name" value="RimM"/>
    <property type="match status" value="1"/>
</dbReference>
<evidence type="ECO:0000259" key="7">
    <source>
        <dbReference type="Pfam" id="PF01782"/>
    </source>
</evidence>
<dbReference type="InterPro" id="IPR011961">
    <property type="entry name" value="RimM"/>
</dbReference>
<evidence type="ECO:0000256" key="2">
    <source>
        <dbReference type="ARBA" id="ARBA00022517"/>
    </source>
</evidence>
<feature type="domain" description="RimM N-terminal" evidence="7">
    <location>
        <begin position="9"/>
        <end position="89"/>
    </location>
</feature>
<evidence type="ECO:0000256" key="6">
    <source>
        <dbReference type="SAM" id="MobiDB-lite"/>
    </source>
</evidence>